<dbReference type="CDD" id="cd06261">
    <property type="entry name" value="TM_PBP2"/>
    <property type="match status" value="1"/>
</dbReference>
<dbReference type="Pfam" id="PF00528">
    <property type="entry name" value="BPD_transp_1"/>
    <property type="match status" value="1"/>
</dbReference>
<dbReference type="NCBIfam" id="TIGR02138">
    <property type="entry name" value="phosphate_pstC"/>
    <property type="match status" value="1"/>
</dbReference>
<evidence type="ECO:0000313" key="9">
    <source>
        <dbReference type="Proteomes" id="UP000262325"/>
    </source>
</evidence>
<comment type="function">
    <text evidence="6">Part of the binding-protein-dependent transport system for phosphate; probably responsible for the translocation of the substrate across the membrane.</text>
</comment>
<protein>
    <recommendedName>
        <fullName evidence="6">Phosphate transport system permease protein</fullName>
    </recommendedName>
</protein>
<dbReference type="InterPro" id="IPR000515">
    <property type="entry name" value="MetI-like"/>
</dbReference>
<keyword evidence="6" id="KW-1003">Cell membrane</keyword>
<evidence type="ECO:0000313" key="8">
    <source>
        <dbReference type="EMBL" id="HCW92585.1"/>
    </source>
</evidence>
<keyword evidence="6" id="KW-0592">Phosphate transport</keyword>
<feature type="domain" description="ABC transmembrane type-1" evidence="7">
    <location>
        <begin position="186"/>
        <end position="402"/>
    </location>
</feature>
<keyword evidence="3 5" id="KW-1133">Transmembrane helix</keyword>
<keyword evidence="4 5" id="KW-0472">Membrane</keyword>
<evidence type="ECO:0000256" key="1">
    <source>
        <dbReference type="ARBA" id="ARBA00004651"/>
    </source>
</evidence>
<dbReference type="AlphaFoldDB" id="A0A3D5Q9Q4"/>
<evidence type="ECO:0000259" key="7">
    <source>
        <dbReference type="PROSITE" id="PS50928"/>
    </source>
</evidence>
<feature type="transmembrane region" description="Helical" evidence="5">
    <location>
        <begin position="384"/>
        <end position="406"/>
    </location>
</feature>
<comment type="subcellular location">
    <subcellularLocation>
        <location evidence="1 5">Cell membrane</location>
        <topology evidence="1 5">Multi-pass membrane protein</topology>
    </subcellularLocation>
</comment>
<feature type="transmembrane region" description="Helical" evidence="5">
    <location>
        <begin position="185"/>
        <end position="214"/>
    </location>
</feature>
<sequence length="414" mass="44103">MSLGNLIFIVLGGIVPLAYIAYIIASRKASVWENQNISIHSRPYMHGWFVVVIMGVPSMVAAVAAGLLHVTGIYSVSPFILIAACIVLVASGFAFGLKKISPVFRARNKVENVIKWSLIAASLVSIMTTVGIVLSILFEALRFFDAVGFWNFITGTKWNPDTAFLSGAGRGGEQAANADFGAVPIFAGTFMITFIAMCVAVPIGLFSAIFLAEYATPRFRKIMKPLLEVLAGIPTVVYGFFAAITVSPLVVKAAAFFGLEAAYTNALSPGLVMGIMIIPLMSSLSDDVINAVPHSLREGSLALGTTVAETTKRVILPAALPGIVSAFLLSVSRAIGETMIVVMAAGLRPNLTANPLEGMTTVTVRIVDSLTGDQSFDSLETLSAFGLGFVLLILTLILNIISTIIVRKFREKYE</sequence>
<keyword evidence="2 5" id="KW-0812">Transmembrane</keyword>
<feature type="transmembrane region" description="Helical" evidence="5">
    <location>
        <begin position="6"/>
        <end position="25"/>
    </location>
</feature>
<accession>A0A3D5Q9Q4</accession>
<organism evidence="8 9">
    <name type="scientific">Flexistipes sinusarabici</name>
    <dbReference type="NCBI Taxonomy" id="2352"/>
    <lineage>
        <taxon>Bacteria</taxon>
        <taxon>Pseudomonadati</taxon>
        <taxon>Deferribacterota</taxon>
        <taxon>Deferribacteres</taxon>
        <taxon>Deferribacterales</taxon>
        <taxon>Flexistipitaceae</taxon>
        <taxon>Flexistipes</taxon>
    </lineage>
</organism>
<reference evidence="8 9" key="1">
    <citation type="journal article" date="2018" name="Nat. Biotechnol.">
        <title>A standardized bacterial taxonomy based on genome phylogeny substantially revises the tree of life.</title>
        <authorList>
            <person name="Parks D.H."/>
            <person name="Chuvochina M."/>
            <person name="Waite D.W."/>
            <person name="Rinke C."/>
            <person name="Skarshewski A."/>
            <person name="Chaumeil P.A."/>
            <person name="Hugenholtz P."/>
        </authorList>
    </citation>
    <scope>NUCLEOTIDE SEQUENCE [LARGE SCALE GENOMIC DNA]</scope>
    <source>
        <strain evidence="8">UBA8672</strain>
    </source>
</reference>
<dbReference type="GO" id="GO:0006817">
    <property type="term" value="P:phosphate ion transport"/>
    <property type="evidence" value="ECO:0007669"/>
    <property type="project" value="UniProtKB-KW"/>
</dbReference>
<evidence type="ECO:0000256" key="4">
    <source>
        <dbReference type="ARBA" id="ARBA00023136"/>
    </source>
</evidence>
<gene>
    <name evidence="8" type="primary">pstC</name>
    <name evidence="8" type="ORF">DHM44_02780</name>
</gene>
<dbReference type="Pfam" id="PF12501">
    <property type="entry name" value="DUF3708"/>
    <property type="match status" value="1"/>
</dbReference>
<dbReference type="EMBL" id="DPPF01000060">
    <property type="protein sequence ID" value="HCW92585.1"/>
    <property type="molecule type" value="Genomic_DNA"/>
</dbReference>
<feature type="transmembrane region" description="Helical" evidence="5">
    <location>
        <begin position="226"/>
        <end position="251"/>
    </location>
</feature>
<dbReference type="GO" id="GO:0005315">
    <property type="term" value="F:phosphate transmembrane transporter activity"/>
    <property type="evidence" value="ECO:0007669"/>
    <property type="project" value="InterPro"/>
</dbReference>
<comment type="caution">
    <text evidence="8">The sequence shown here is derived from an EMBL/GenBank/DDBJ whole genome shotgun (WGS) entry which is preliminary data.</text>
</comment>
<dbReference type="Gene3D" id="1.10.3720.10">
    <property type="entry name" value="MetI-like"/>
    <property type="match status" value="1"/>
</dbReference>
<dbReference type="InterPro" id="IPR022182">
    <property type="entry name" value="PstC_N"/>
</dbReference>
<comment type="similarity">
    <text evidence="6">Belongs to the binding-protein-dependent transport system permease family. CysTW subfamily.</text>
</comment>
<dbReference type="PROSITE" id="PS50928">
    <property type="entry name" value="ABC_TM1"/>
    <property type="match status" value="1"/>
</dbReference>
<evidence type="ECO:0000256" key="3">
    <source>
        <dbReference type="ARBA" id="ARBA00022989"/>
    </source>
</evidence>
<dbReference type="Proteomes" id="UP000262325">
    <property type="component" value="Unassembled WGS sequence"/>
</dbReference>
<comment type="caution">
    <text evidence="6">Lacks conserved residue(s) required for the propagation of feature annotation.</text>
</comment>
<feature type="transmembrane region" description="Helical" evidence="5">
    <location>
        <begin position="271"/>
        <end position="293"/>
    </location>
</feature>
<name>A0A3D5Q9Q4_FLESI</name>
<dbReference type="InterPro" id="IPR011864">
    <property type="entry name" value="Phosphate_PstC"/>
</dbReference>
<feature type="transmembrane region" description="Helical" evidence="5">
    <location>
        <begin position="76"/>
        <end position="97"/>
    </location>
</feature>
<dbReference type="PANTHER" id="PTHR42727">
    <property type="entry name" value="PHOSPHATE TRANSPORT SYSTEM PERMEASE PROTEIN"/>
    <property type="match status" value="1"/>
</dbReference>
<feature type="transmembrane region" description="Helical" evidence="5">
    <location>
        <begin position="118"/>
        <end position="138"/>
    </location>
</feature>
<evidence type="ECO:0000256" key="6">
    <source>
        <dbReference type="RuleBase" id="RU363054"/>
    </source>
</evidence>
<keyword evidence="5" id="KW-0813">Transport</keyword>
<feature type="transmembrane region" description="Helical" evidence="5">
    <location>
        <begin position="314"/>
        <end position="335"/>
    </location>
</feature>
<dbReference type="SUPFAM" id="SSF161098">
    <property type="entry name" value="MetI-like"/>
    <property type="match status" value="1"/>
</dbReference>
<proteinExistence type="inferred from homology"/>
<evidence type="ECO:0000256" key="5">
    <source>
        <dbReference type="RuleBase" id="RU363032"/>
    </source>
</evidence>
<feature type="transmembrane region" description="Helical" evidence="5">
    <location>
        <begin position="46"/>
        <end position="70"/>
    </location>
</feature>
<dbReference type="InterPro" id="IPR035906">
    <property type="entry name" value="MetI-like_sf"/>
</dbReference>
<dbReference type="PANTHER" id="PTHR42727:SF1">
    <property type="entry name" value="PHOSPHATE TRANSPORT SYSTEM PERMEASE"/>
    <property type="match status" value="1"/>
</dbReference>
<dbReference type="GO" id="GO:0005886">
    <property type="term" value="C:plasma membrane"/>
    <property type="evidence" value="ECO:0007669"/>
    <property type="project" value="UniProtKB-SubCell"/>
</dbReference>
<evidence type="ECO:0000256" key="2">
    <source>
        <dbReference type="ARBA" id="ARBA00022692"/>
    </source>
</evidence>